<proteinExistence type="predicted"/>
<protein>
    <submittedName>
        <fullName evidence="1">Uncharacterized protein</fullName>
    </submittedName>
</protein>
<name>A0A0A9GWG9_ARUDO</name>
<reference evidence="1" key="2">
    <citation type="journal article" date="2015" name="Data Brief">
        <title>Shoot transcriptome of the giant reed, Arundo donax.</title>
        <authorList>
            <person name="Barrero R.A."/>
            <person name="Guerrero F.D."/>
            <person name="Moolhuijzen P."/>
            <person name="Goolsby J.A."/>
            <person name="Tidwell J."/>
            <person name="Bellgard S.E."/>
            <person name="Bellgard M.I."/>
        </authorList>
    </citation>
    <scope>NUCLEOTIDE SEQUENCE</scope>
    <source>
        <tissue evidence="1">Shoot tissue taken approximately 20 cm above the soil surface</tissue>
    </source>
</reference>
<accession>A0A0A9GWG9</accession>
<dbReference type="EMBL" id="GBRH01170002">
    <property type="protein sequence ID" value="JAE27894.1"/>
    <property type="molecule type" value="Transcribed_RNA"/>
</dbReference>
<evidence type="ECO:0000313" key="1">
    <source>
        <dbReference type="EMBL" id="JAE27894.1"/>
    </source>
</evidence>
<organism evidence="1">
    <name type="scientific">Arundo donax</name>
    <name type="common">Giant reed</name>
    <name type="synonym">Donax arundinaceus</name>
    <dbReference type="NCBI Taxonomy" id="35708"/>
    <lineage>
        <taxon>Eukaryota</taxon>
        <taxon>Viridiplantae</taxon>
        <taxon>Streptophyta</taxon>
        <taxon>Embryophyta</taxon>
        <taxon>Tracheophyta</taxon>
        <taxon>Spermatophyta</taxon>
        <taxon>Magnoliopsida</taxon>
        <taxon>Liliopsida</taxon>
        <taxon>Poales</taxon>
        <taxon>Poaceae</taxon>
        <taxon>PACMAD clade</taxon>
        <taxon>Arundinoideae</taxon>
        <taxon>Arundineae</taxon>
        <taxon>Arundo</taxon>
    </lineage>
</organism>
<sequence length="36" mass="4035">MIFDLTIVASENLLQRWAPTAVIISTSNCSHCEAWL</sequence>
<reference evidence="1" key="1">
    <citation type="submission" date="2014-09" db="EMBL/GenBank/DDBJ databases">
        <authorList>
            <person name="Magalhaes I.L.F."/>
            <person name="Oliveira U."/>
            <person name="Santos F.R."/>
            <person name="Vidigal T.H.D.A."/>
            <person name="Brescovit A.D."/>
            <person name="Santos A.J."/>
        </authorList>
    </citation>
    <scope>NUCLEOTIDE SEQUENCE</scope>
    <source>
        <tissue evidence="1">Shoot tissue taken approximately 20 cm above the soil surface</tissue>
    </source>
</reference>
<dbReference type="AlphaFoldDB" id="A0A0A9GWG9"/>